<evidence type="ECO:0000256" key="4">
    <source>
        <dbReference type="ARBA" id="ARBA00022741"/>
    </source>
</evidence>
<keyword evidence="5 12" id="KW-0418">Kinase</keyword>
<keyword evidence="6 9" id="KW-0067">ATP-binding</keyword>
<dbReference type="EC" id="2.7.11.1" evidence="1"/>
<evidence type="ECO:0000313" key="13">
    <source>
        <dbReference type="Proteomes" id="UP000823046"/>
    </source>
</evidence>
<feature type="binding site" evidence="9">
    <location>
        <position position="414"/>
    </location>
    <ligand>
        <name>ATP</name>
        <dbReference type="ChEBI" id="CHEBI:30616"/>
    </ligand>
</feature>
<evidence type="ECO:0000256" key="9">
    <source>
        <dbReference type="PROSITE-ProRule" id="PRU10141"/>
    </source>
</evidence>
<sequence length="1101" mass="123202">MKTAPPLRVPEYDVFVPYFLMASHSLLRCVSLNTDVLFKCTFLGYMSIHSSPITMVYKGKKKTSSRSKCTTVLPKVEIPFPENVVPCEAPVASLTEVEMASLQPWPISLPADIFPTPTYSSNPAVDISSASSGDPVTGPLDCTLPPPPFGDSYGPPLHRNLAAEMEMKSTPCDAFSPWCDGYLYPFVPPLPLPIYSPPTLHSCPVSPLVKTPTSFYPSYPFRSPSEGNFTSALVEDAFYSEQNVLHSSLFPAMTSHLARSSNATTSSIMPSKGSSLIPSHSRIFYESASNFPSLETCYSHASESPFSECFKEVDGHSLERNEEIFSSNSQSGGELYYSNAGDELSEENEGDFDFTESDEEGQEDYREGGYHPVRVGEIYRKRYRIEGKLGWGHFSTVWLATDLLTTPLSYVAIKFQKSAENYYLAAVDEISLLKCARNNWKSRSHLDSLSFYKKVLGSSFTERLGVVGLSDHFIHQGPNGRHICLIFEVMGPNILTLMKQYNFQGIPLDIVRKVASNVLVGLDFLHRSCRIIHTDVKPENIVVNCELLPLPRPPPHSFLGAQKTCWDEIQWESLNPELRKKLKKKKKRFLQKERKRQGMLGGDPPVEASPLLPPPPPPSSSFINSSHTLLSNPLKNFVSSFPHPTCSPPITVTASTSDIPKDSFINQEEECETLYFMPPSPASLQSHALSSPSSSIEKSCIDDCDNKTSDMAILSSLKQWEAPPYVKHLLKPTKSDPNLKPYHYGLSYLYSMNESFKTQEYSNSRLADTSVPRESPYACKDGFYPSSKPQFSLSNLTQREVYPLKNGDEAITKSKSVYIETNSGLFRIKPSPIDIFFKESAFFKICDLGNACWIDRHFSESIQTRQYRSPEVIIRSGYDTSADMWSFACMIFELVTGEYLFDPKKSKDYDRDEDHLALIMEFFGNFPSSMIRKGLASKKFFLAESKQLKHIPEIRSYELEETLMQRGCLSPTTAAGLAAFLLPMLKIDPEKRATAEEMLHHPWLYKEESSTEKISLKGKSNYYSTTTSSMDGYPPPLLSSTPLPPSLPTVTPLYPRILSDGNFKDEMKSPLQETSLKTNLTTSTLLSSSSSHYENPSCSAK</sequence>
<dbReference type="SUPFAM" id="SSF56112">
    <property type="entry name" value="Protein kinase-like (PK-like)"/>
    <property type="match status" value="1"/>
</dbReference>
<evidence type="ECO:0000313" key="12">
    <source>
        <dbReference type="EMBL" id="KAF8819204.1"/>
    </source>
</evidence>
<feature type="non-terminal residue" evidence="12">
    <location>
        <position position="1101"/>
    </location>
</feature>
<keyword evidence="13" id="KW-1185">Reference proteome</keyword>
<dbReference type="GO" id="GO:0016301">
    <property type="term" value="F:kinase activity"/>
    <property type="evidence" value="ECO:0007669"/>
    <property type="project" value="UniProtKB-KW"/>
</dbReference>
<dbReference type="Pfam" id="PF00069">
    <property type="entry name" value="Pkinase"/>
    <property type="match status" value="2"/>
</dbReference>
<feature type="compositionally biased region" description="Basic residues" evidence="10">
    <location>
        <begin position="585"/>
        <end position="597"/>
    </location>
</feature>
<dbReference type="PANTHER" id="PTHR47634:SF9">
    <property type="entry name" value="PROTEIN KINASE DOMAIN-CONTAINING PROTEIN-RELATED"/>
    <property type="match status" value="1"/>
</dbReference>
<accession>A0ABQ7J5F5</accession>
<evidence type="ECO:0000256" key="2">
    <source>
        <dbReference type="ARBA" id="ARBA00022527"/>
    </source>
</evidence>
<evidence type="ECO:0000256" key="7">
    <source>
        <dbReference type="ARBA" id="ARBA00047899"/>
    </source>
</evidence>
<comment type="catalytic activity">
    <reaction evidence="7">
        <text>L-threonyl-[protein] + ATP = O-phospho-L-threonyl-[protein] + ADP + H(+)</text>
        <dbReference type="Rhea" id="RHEA:46608"/>
        <dbReference type="Rhea" id="RHEA-COMP:11060"/>
        <dbReference type="Rhea" id="RHEA-COMP:11605"/>
        <dbReference type="ChEBI" id="CHEBI:15378"/>
        <dbReference type="ChEBI" id="CHEBI:30013"/>
        <dbReference type="ChEBI" id="CHEBI:30616"/>
        <dbReference type="ChEBI" id="CHEBI:61977"/>
        <dbReference type="ChEBI" id="CHEBI:456216"/>
        <dbReference type="EC" id="2.7.11.1"/>
    </reaction>
</comment>
<dbReference type="InterPro" id="IPR011009">
    <property type="entry name" value="Kinase-like_dom_sf"/>
</dbReference>
<organism evidence="12 13">
    <name type="scientific">Cardiosporidium cionae</name>
    <dbReference type="NCBI Taxonomy" id="476202"/>
    <lineage>
        <taxon>Eukaryota</taxon>
        <taxon>Sar</taxon>
        <taxon>Alveolata</taxon>
        <taxon>Apicomplexa</taxon>
        <taxon>Aconoidasida</taxon>
        <taxon>Nephromycida</taxon>
        <taxon>Cardiosporidium</taxon>
    </lineage>
</organism>
<dbReference type="Gene3D" id="3.30.200.20">
    <property type="entry name" value="Phosphorylase Kinase, domain 1"/>
    <property type="match status" value="1"/>
</dbReference>
<feature type="region of interest" description="Disordered" evidence="10">
    <location>
        <begin position="585"/>
        <end position="625"/>
    </location>
</feature>
<dbReference type="EMBL" id="JADAQX010000894">
    <property type="protein sequence ID" value="KAF8819204.1"/>
    <property type="molecule type" value="Genomic_DNA"/>
</dbReference>
<name>A0ABQ7J5F5_9APIC</name>
<dbReference type="Proteomes" id="UP000823046">
    <property type="component" value="Unassembled WGS sequence"/>
</dbReference>
<evidence type="ECO:0000256" key="3">
    <source>
        <dbReference type="ARBA" id="ARBA00022679"/>
    </source>
</evidence>
<dbReference type="PROSITE" id="PS50011">
    <property type="entry name" value="PROTEIN_KINASE_DOM"/>
    <property type="match status" value="1"/>
</dbReference>
<dbReference type="Gene3D" id="1.10.510.10">
    <property type="entry name" value="Transferase(Phosphotransferase) domain 1"/>
    <property type="match status" value="1"/>
</dbReference>
<evidence type="ECO:0000256" key="1">
    <source>
        <dbReference type="ARBA" id="ARBA00012513"/>
    </source>
</evidence>
<dbReference type="PROSITE" id="PS00107">
    <property type="entry name" value="PROTEIN_KINASE_ATP"/>
    <property type="match status" value="1"/>
</dbReference>
<dbReference type="InterPro" id="IPR000719">
    <property type="entry name" value="Prot_kinase_dom"/>
</dbReference>
<dbReference type="InterPro" id="IPR051334">
    <property type="entry name" value="SRPK"/>
</dbReference>
<dbReference type="InterPro" id="IPR017441">
    <property type="entry name" value="Protein_kinase_ATP_BS"/>
</dbReference>
<evidence type="ECO:0000256" key="10">
    <source>
        <dbReference type="SAM" id="MobiDB-lite"/>
    </source>
</evidence>
<protein>
    <recommendedName>
        <fullName evidence="1">non-specific serine/threonine protein kinase</fullName>
        <ecNumber evidence="1">2.7.11.1</ecNumber>
    </recommendedName>
</protein>
<comment type="catalytic activity">
    <reaction evidence="8">
        <text>L-seryl-[protein] + ATP = O-phospho-L-seryl-[protein] + ADP + H(+)</text>
        <dbReference type="Rhea" id="RHEA:17989"/>
        <dbReference type="Rhea" id="RHEA-COMP:9863"/>
        <dbReference type="Rhea" id="RHEA-COMP:11604"/>
        <dbReference type="ChEBI" id="CHEBI:15378"/>
        <dbReference type="ChEBI" id="CHEBI:29999"/>
        <dbReference type="ChEBI" id="CHEBI:30616"/>
        <dbReference type="ChEBI" id="CHEBI:83421"/>
        <dbReference type="ChEBI" id="CHEBI:456216"/>
        <dbReference type="EC" id="2.7.11.1"/>
    </reaction>
</comment>
<dbReference type="SMART" id="SM00220">
    <property type="entry name" value="S_TKc"/>
    <property type="match status" value="1"/>
</dbReference>
<keyword evidence="4 9" id="KW-0547">Nucleotide-binding</keyword>
<feature type="region of interest" description="Disordered" evidence="10">
    <location>
        <begin position="344"/>
        <end position="368"/>
    </location>
</feature>
<feature type="compositionally biased region" description="Acidic residues" evidence="10">
    <location>
        <begin position="344"/>
        <end position="362"/>
    </location>
</feature>
<evidence type="ECO:0000259" key="11">
    <source>
        <dbReference type="PROSITE" id="PS50011"/>
    </source>
</evidence>
<evidence type="ECO:0000256" key="6">
    <source>
        <dbReference type="ARBA" id="ARBA00022840"/>
    </source>
</evidence>
<dbReference type="PANTHER" id="PTHR47634">
    <property type="entry name" value="PROTEIN KINASE DOMAIN-CONTAINING PROTEIN-RELATED"/>
    <property type="match status" value="1"/>
</dbReference>
<reference evidence="12 13" key="1">
    <citation type="journal article" date="2020" name="bioRxiv">
        <title>Metabolic contributions of an alphaproteobacterial endosymbiont in the apicomplexan Cardiosporidium cionae.</title>
        <authorList>
            <person name="Hunter E.S."/>
            <person name="Paight C.J."/>
            <person name="Lane C.E."/>
        </authorList>
    </citation>
    <scope>NUCLEOTIDE SEQUENCE [LARGE SCALE GENOMIC DNA]</scope>
    <source>
        <strain evidence="12">ESH_2018</strain>
    </source>
</reference>
<feature type="domain" description="Protein kinase" evidence="11">
    <location>
        <begin position="383"/>
        <end position="1004"/>
    </location>
</feature>
<keyword evidence="2" id="KW-0723">Serine/threonine-protein kinase</keyword>
<comment type="caution">
    <text evidence="12">The sequence shown here is derived from an EMBL/GenBank/DDBJ whole genome shotgun (WGS) entry which is preliminary data.</text>
</comment>
<dbReference type="InterPro" id="IPR008271">
    <property type="entry name" value="Ser/Thr_kinase_AS"/>
</dbReference>
<keyword evidence="3" id="KW-0808">Transferase</keyword>
<evidence type="ECO:0000256" key="8">
    <source>
        <dbReference type="ARBA" id="ARBA00048679"/>
    </source>
</evidence>
<dbReference type="PROSITE" id="PS00108">
    <property type="entry name" value="PROTEIN_KINASE_ST"/>
    <property type="match status" value="1"/>
</dbReference>
<gene>
    <name evidence="12" type="ORF">IE077_001427</name>
</gene>
<proteinExistence type="predicted"/>
<evidence type="ECO:0000256" key="5">
    <source>
        <dbReference type="ARBA" id="ARBA00022777"/>
    </source>
</evidence>